<dbReference type="EMBL" id="ALJD01000009">
    <property type="protein sequence ID" value="EJN58040.1"/>
    <property type="molecule type" value="Genomic_DNA"/>
</dbReference>
<accession>J2ZBK0</accession>
<dbReference type="Proteomes" id="UP000007813">
    <property type="component" value="Unassembled WGS sequence"/>
</dbReference>
<evidence type="ECO:0000313" key="1">
    <source>
        <dbReference type="EMBL" id="EJN58040.1"/>
    </source>
</evidence>
<gene>
    <name evidence="1" type="ORF">HSB1_34570</name>
</gene>
<proteinExistence type="predicted"/>
<sequence length="49" mass="5589">MAGDHCGQLRVETDSPRGFDRVLSRRRRRHAVQHRSLGSPLSQVFLGFV</sequence>
<name>J2ZBK0_9EURY</name>
<dbReference type="AlphaFoldDB" id="J2ZBK0"/>
<organism evidence="1 2">
    <name type="scientific">Halogranum salarium B-1</name>
    <dbReference type="NCBI Taxonomy" id="1210908"/>
    <lineage>
        <taxon>Archaea</taxon>
        <taxon>Methanobacteriati</taxon>
        <taxon>Methanobacteriota</taxon>
        <taxon>Stenosarchaea group</taxon>
        <taxon>Halobacteria</taxon>
        <taxon>Halobacteriales</taxon>
        <taxon>Haloferacaceae</taxon>
    </lineage>
</organism>
<protein>
    <submittedName>
        <fullName evidence="1">Uncharacterized protein</fullName>
    </submittedName>
</protein>
<comment type="caution">
    <text evidence="1">The sequence shown here is derived from an EMBL/GenBank/DDBJ whole genome shotgun (WGS) entry which is preliminary data.</text>
</comment>
<evidence type="ECO:0000313" key="2">
    <source>
        <dbReference type="Proteomes" id="UP000007813"/>
    </source>
</evidence>
<reference evidence="1 2" key="1">
    <citation type="journal article" date="2012" name="J. Bacteriol.">
        <title>Draft Genome Sequence of the Extremely Halophilic Archaeon Halogranum salarium B-1T.</title>
        <authorList>
            <person name="Kim K.K."/>
            <person name="Lee K.C."/>
            <person name="Lee J.S."/>
        </authorList>
    </citation>
    <scope>NUCLEOTIDE SEQUENCE [LARGE SCALE GENOMIC DNA]</scope>
    <source>
        <strain evidence="1 2">B-1</strain>
    </source>
</reference>